<feature type="transmembrane region" description="Helical" evidence="8">
    <location>
        <begin position="165"/>
        <end position="186"/>
    </location>
</feature>
<feature type="transmembrane region" description="Helical" evidence="8">
    <location>
        <begin position="301"/>
        <end position="320"/>
    </location>
</feature>
<evidence type="ECO:0000256" key="2">
    <source>
        <dbReference type="ARBA" id="ARBA00022676"/>
    </source>
</evidence>
<dbReference type="Pfam" id="PF03901">
    <property type="entry name" value="Glyco_transf_22"/>
    <property type="match status" value="1"/>
</dbReference>
<proteinExistence type="inferred from homology"/>
<comment type="similarity">
    <text evidence="8">Belongs to the glycosyltransferase 22 family.</text>
</comment>
<keyword evidence="4 8" id="KW-0812">Transmembrane</keyword>
<dbReference type="STRING" id="441375.B6ACN5"/>
<feature type="transmembrane region" description="Helical" evidence="8">
    <location>
        <begin position="20"/>
        <end position="40"/>
    </location>
</feature>
<evidence type="ECO:0000256" key="4">
    <source>
        <dbReference type="ARBA" id="ARBA00022692"/>
    </source>
</evidence>
<dbReference type="Proteomes" id="UP000001460">
    <property type="component" value="Unassembled WGS sequence"/>
</dbReference>
<feature type="transmembrane region" description="Helical" evidence="8">
    <location>
        <begin position="238"/>
        <end position="263"/>
    </location>
</feature>
<feature type="transmembrane region" description="Helical" evidence="8">
    <location>
        <begin position="356"/>
        <end position="376"/>
    </location>
</feature>
<organism evidence="9 10">
    <name type="scientific">Cryptosporidium muris (strain RN66)</name>
    <dbReference type="NCBI Taxonomy" id="441375"/>
    <lineage>
        <taxon>Eukaryota</taxon>
        <taxon>Sar</taxon>
        <taxon>Alveolata</taxon>
        <taxon>Apicomplexa</taxon>
        <taxon>Conoidasida</taxon>
        <taxon>Coccidia</taxon>
        <taxon>Eucoccidiorida</taxon>
        <taxon>Eimeriorina</taxon>
        <taxon>Cryptosporidiidae</taxon>
        <taxon>Cryptosporidium</taxon>
    </lineage>
</organism>
<evidence type="ECO:0000256" key="1">
    <source>
        <dbReference type="ARBA" id="ARBA00004477"/>
    </source>
</evidence>
<evidence type="ECO:0000256" key="8">
    <source>
        <dbReference type="RuleBase" id="RU363075"/>
    </source>
</evidence>
<dbReference type="EMBL" id="DS989728">
    <property type="protein sequence ID" value="EEA05889.1"/>
    <property type="molecule type" value="Genomic_DNA"/>
</dbReference>
<protein>
    <recommendedName>
        <fullName evidence="8">Mannosyltransferase</fullName>
        <ecNumber evidence="8">2.4.1.-</ecNumber>
    </recommendedName>
</protein>
<dbReference type="VEuPathDB" id="CryptoDB:CMU_016380"/>
<keyword evidence="2 8" id="KW-0328">Glycosyltransferase</keyword>
<evidence type="ECO:0000313" key="10">
    <source>
        <dbReference type="Proteomes" id="UP000001460"/>
    </source>
</evidence>
<dbReference type="GO" id="GO:0005789">
    <property type="term" value="C:endoplasmic reticulum membrane"/>
    <property type="evidence" value="ECO:0007669"/>
    <property type="project" value="UniProtKB-SubCell"/>
</dbReference>
<sequence length="600" mass="72030">MKSYSFFKFFKKYILYHRQWFYFILISFRIINSLLIKTTFNPDEYWQSLEVAYQIVFGYGFLTWEWDHCIALRSIIYPLLFALIYKIFNIINISNTIFIIYIPRLFQAFFASLTDIGTAKFTFLLTSKLKIKIFEIPPTIYNMDLIALSLNIFNWFNFFCLCRTYSQTLECCLNIWSMYFLLLSILPEKNLNINKNEFFALILSSISVLIRHSSVIFWFLIFSFYSIHIILRYSYYRFYYFLLKSFIIVLISIIIMISTDWWFYGKFVLPMINFFNFNLLGNPGAFFGHNSWYYYFLECPISLLLSYIPFFILGLYCILFNQNKKLKFIPEFQVILLSILLVIILLSFSSHKEYRFILPYFPFLIVTTTIGIYYCINHYFSKKYNYSYIRIIILIIIIFQLIPAIYFSLLHQRGGESVIKVILSLPNIYNSSIFFISQCHMYPFYSYIYKPIPMGFFDCSPPINNVQNWNSHLWYSNNITNFLDSVFISSHFNQFNYSNCISPYIIPKLSKKNIYTGWFHNEIITIENVNDSCLNYRFLKKICGPFPTYFIVHSSFINDIKNWLNLNNYIQLGQPIFDSIITETPKGYITYSYYYIYKKK</sequence>
<dbReference type="PANTHER" id="PTHR22760">
    <property type="entry name" value="GLYCOSYLTRANSFERASE"/>
    <property type="match status" value="1"/>
</dbReference>
<accession>B6ACN5</accession>
<evidence type="ECO:0000256" key="6">
    <source>
        <dbReference type="ARBA" id="ARBA00022989"/>
    </source>
</evidence>
<feature type="transmembrane region" description="Helical" evidence="8">
    <location>
        <begin position="388"/>
        <end position="408"/>
    </location>
</feature>
<dbReference type="EC" id="2.4.1.-" evidence="8"/>
<dbReference type="eggNOG" id="KOG1771">
    <property type="taxonomic scope" value="Eukaryota"/>
</dbReference>
<dbReference type="GeneID" id="6995439"/>
<dbReference type="PANTHER" id="PTHR22760:SF4">
    <property type="entry name" value="GPI MANNOSYLTRANSFERASE 3"/>
    <property type="match status" value="1"/>
</dbReference>
<dbReference type="GO" id="GO:0006506">
    <property type="term" value="P:GPI anchor biosynthetic process"/>
    <property type="evidence" value="ECO:0007669"/>
    <property type="project" value="TreeGrafter"/>
</dbReference>
<keyword evidence="3" id="KW-0808">Transferase</keyword>
<dbReference type="GO" id="GO:0000026">
    <property type="term" value="F:alpha-1,2-mannosyltransferase activity"/>
    <property type="evidence" value="ECO:0007669"/>
    <property type="project" value="TreeGrafter"/>
</dbReference>
<keyword evidence="5 8" id="KW-0256">Endoplasmic reticulum</keyword>
<feature type="transmembrane region" description="Helical" evidence="8">
    <location>
        <begin position="139"/>
        <end position="159"/>
    </location>
</feature>
<comment type="subcellular location">
    <subcellularLocation>
        <location evidence="1 8">Endoplasmic reticulum membrane</location>
        <topology evidence="1 8">Multi-pass membrane protein</topology>
    </subcellularLocation>
</comment>
<dbReference type="RefSeq" id="XP_002140238.1">
    <property type="nucleotide sequence ID" value="XM_002140202.1"/>
</dbReference>
<keyword evidence="10" id="KW-1185">Reference proteome</keyword>
<evidence type="ECO:0000313" key="9">
    <source>
        <dbReference type="EMBL" id="EEA05889.1"/>
    </source>
</evidence>
<feature type="transmembrane region" description="Helical" evidence="8">
    <location>
        <begin position="76"/>
        <end position="102"/>
    </location>
</feature>
<name>B6ACN5_CRYMR</name>
<feature type="transmembrane region" description="Helical" evidence="8">
    <location>
        <begin position="198"/>
        <end position="226"/>
    </location>
</feature>
<evidence type="ECO:0000256" key="5">
    <source>
        <dbReference type="ARBA" id="ARBA00022824"/>
    </source>
</evidence>
<keyword evidence="6 8" id="KW-1133">Transmembrane helix</keyword>
<dbReference type="OrthoDB" id="416834at2759"/>
<gene>
    <name evidence="9" type="ORF">CMU_016380</name>
</gene>
<dbReference type="InterPro" id="IPR005599">
    <property type="entry name" value="GPI_mannosylTrfase"/>
</dbReference>
<feature type="transmembrane region" description="Helical" evidence="8">
    <location>
        <begin position="108"/>
        <end position="127"/>
    </location>
</feature>
<feature type="transmembrane region" description="Helical" evidence="8">
    <location>
        <begin position="332"/>
        <end position="350"/>
    </location>
</feature>
<reference evidence="9" key="1">
    <citation type="submission" date="2008-06" db="EMBL/GenBank/DDBJ databases">
        <authorList>
            <person name="Lorenzi H."/>
            <person name="Inman J."/>
            <person name="Miller J."/>
            <person name="Schobel S."/>
            <person name="Amedeo P."/>
            <person name="Caler E.V."/>
            <person name="da Silva J."/>
        </authorList>
    </citation>
    <scope>NUCLEOTIDE SEQUENCE [LARGE SCALE GENOMIC DNA]</scope>
    <source>
        <strain evidence="9">RN66</strain>
    </source>
</reference>
<keyword evidence="7 8" id="KW-0472">Membrane</keyword>
<dbReference type="AlphaFoldDB" id="B6ACN5"/>
<evidence type="ECO:0000256" key="7">
    <source>
        <dbReference type="ARBA" id="ARBA00023136"/>
    </source>
</evidence>
<dbReference type="OMA" id="CYDTPLY"/>
<evidence type="ECO:0000256" key="3">
    <source>
        <dbReference type="ARBA" id="ARBA00022679"/>
    </source>
</evidence>